<feature type="domain" description="25S rRNA (uridine-N(3))-methyltransferase BMT5-like" evidence="1">
    <location>
        <begin position="12"/>
        <end position="129"/>
    </location>
</feature>
<dbReference type="WBParaSite" id="MhA1_Contig354.frz3.gene24">
    <property type="protein sequence ID" value="MhA1_Contig354.frz3.gene24"/>
    <property type="gene ID" value="MhA1_Contig354.frz3.gene24"/>
</dbReference>
<sequence length="289" mass="32970">MYFLERLGSSILILGDGNLTFSLSLARIFPDKYITATVYEEENEWKTKYADSSVDVLDKIQNECKNTKVLFKVDALDMEEIPKKTKFTDIIFNFPHHGGKTNLRKSRLLLRKIFESVAKILMASEPHSTCFNLTLAPGQSGIQTTDLTVGSIFSSVQPKHNKSIELASCERCRTIDKPFFHELRPVRQYHISVVFGPSHHCRDIEKIQLLERRLFSLMSQCAGPLLVSVSELIDRRCTAPGDLHNRIYCVKYQGMALPLCRTLGTALHDEFCSELNRSFEEGNYDLRIS</sequence>
<dbReference type="GO" id="GO:0070475">
    <property type="term" value="P:rRNA base methylation"/>
    <property type="evidence" value="ECO:0007669"/>
    <property type="project" value="InterPro"/>
</dbReference>
<evidence type="ECO:0000259" key="1">
    <source>
        <dbReference type="Pfam" id="PF10354"/>
    </source>
</evidence>
<dbReference type="InterPro" id="IPR019446">
    <property type="entry name" value="BMT5-like"/>
</dbReference>
<dbReference type="GO" id="GO:0070042">
    <property type="term" value="F:rRNA (uridine-N3-)-methyltransferase activity"/>
    <property type="evidence" value="ECO:0007669"/>
    <property type="project" value="InterPro"/>
</dbReference>
<keyword evidence="2" id="KW-1185">Reference proteome</keyword>
<dbReference type="AlphaFoldDB" id="A0A1I8BNQ1"/>
<reference evidence="3" key="1">
    <citation type="submission" date="2016-11" db="UniProtKB">
        <authorList>
            <consortium name="WormBaseParasite"/>
        </authorList>
    </citation>
    <scope>IDENTIFICATION</scope>
</reference>
<name>A0A1I8BNQ1_MELHA</name>
<dbReference type="Pfam" id="PF10354">
    <property type="entry name" value="BMT5-like"/>
    <property type="match status" value="1"/>
</dbReference>
<evidence type="ECO:0000313" key="2">
    <source>
        <dbReference type="Proteomes" id="UP000095281"/>
    </source>
</evidence>
<evidence type="ECO:0000313" key="3">
    <source>
        <dbReference type="WBParaSite" id="MhA1_Contig354.frz3.gene24"/>
    </source>
</evidence>
<accession>A0A1I8BNQ1</accession>
<protein>
    <submittedName>
        <fullName evidence="3">DUF2431 domain-containing protein</fullName>
    </submittedName>
</protein>
<dbReference type="Proteomes" id="UP000095281">
    <property type="component" value="Unplaced"/>
</dbReference>
<proteinExistence type="predicted"/>
<organism evidence="2 3">
    <name type="scientific">Meloidogyne hapla</name>
    <name type="common">Root-knot nematode worm</name>
    <dbReference type="NCBI Taxonomy" id="6305"/>
    <lineage>
        <taxon>Eukaryota</taxon>
        <taxon>Metazoa</taxon>
        <taxon>Ecdysozoa</taxon>
        <taxon>Nematoda</taxon>
        <taxon>Chromadorea</taxon>
        <taxon>Rhabditida</taxon>
        <taxon>Tylenchina</taxon>
        <taxon>Tylenchomorpha</taxon>
        <taxon>Tylenchoidea</taxon>
        <taxon>Meloidogynidae</taxon>
        <taxon>Meloidogyninae</taxon>
        <taxon>Meloidogyne</taxon>
    </lineage>
</organism>